<dbReference type="GO" id="GO:0031505">
    <property type="term" value="P:fungal-type cell wall organization"/>
    <property type="evidence" value="ECO:0007669"/>
    <property type="project" value="TreeGrafter"/>
</dbReference>
<feature type="compositionally biased region" description="Low complexity" evidence="1">
    <location>
        <begin position="174"/>
        <end position="199"/>
    </location>
</feature>
<dbReference type="Proteomes" id="UP000006174">
    <property type="component" value="Unassembled WGS sequence"/>
</dbReference>
<keyword evidence="5" id="KW-1185">Reference proteome</keyword>
<proteinExistence type="predicted"/>
<dbReference type="GO" id="GO:0006972">
    <property type="term" value="P:hyperosmotic response"/>
    <property type="evidence" value="ECO:0007669"/>
    <property type="project" value="TreeGrafter"/>
</dbReference>
<feature type="compositionally biased region" description="Low complexity" evidence="1">
    <location>
        <begin position="327"/>
        <end position="390"/>
    </location>
</feature>
<protein>
    <recommendedName>
        <fullName evidence="6">Transmembrane mucin involved in surface sensing via MAP-kinase cascade</fullName>
    </recommendedName>
</protein>
<keyword evidence="2" id="KW-0812">Transmembrane</keyword>
<dbReference type="STRING" id="1128400.I2G4Y6"/>
<comment type="caution">
    <text evidence="4">The sequence shown here is derived from an EMBL/GenBank/DDBJ whole genome shotgun (WGS) entry which is preliminary data.</text>
</comment>
<feature type="transmembrane region" description="Helical" evidence="2">
    <location>
        <begin position="800"/>
        <end position="820"/>
    </location>
</feature>
<feature type="compositionally biased region" description="Low complexity" evidence="1">
    <location>
        <begin position="413"/>
        <end position="503"/>
    </location>
</feature>
<dbReference type="PANTHER" id="PTHR35778:SF1">
    <property type="entry name" value="SIGNALING MUCIN HKR1-RELATED"/>
    <property type="match status" value="1"/>
</dbReference>
<feature type="compositionally biased region" description="Low complexity" evidence="1">
    <location>
        <begin position="230"/>
        <end position="257"/>
    </location>
</feature>
<keyword evidence="3" id="KW-0732">Signal</keyword>
<evidence type="ECO:0000313" key="5">
    <source>
        <dbReference type="Proteomes" id="UP000006174"/>
    </source>
</evidence>
<gene>
    <name evidence="4" type="ORF">UHOR_00748</name>
</gene>
<feature type="compositionally biased region" description="Polar residues" evidence="1">
    <location>
        <begin position="211"/>
        <end position="220"/>
    </location>
</feature>
<feature type="compositionally biased region" description="Low complexity" evidence="1">
    <location>
        <begin position="101"/>
        <end position="112"/>
    </location>
</feature>
<dbReference type="HOGENOM" id="CLU_303684_0_0_1"/>
<feature type="compositionally biased region" description="Basic and acidic residues" evidence="1">
    <location>
        <begin position="965"/>
        <end position="980"/>
    </location>
</feature>
<keyword evidence="2" id="KW-1133">Transmembrane helix</keyword>
<evidence type="ECO:0000313" key="4">
    <source>
        <dbReference type="EMBL" id="CCF54229.1"/>
    </source>
</evidence>
<feature type="compositionally biased region" description="Low complexity" evidence="1">
    <location>
        <begin position="267"/>
        <end position="296"/>
    </location>
</feature>
<dbReference type="GO" id="GO:0007232">
    <property type="term" value="P:osmosensory signaling pathway via Sho1 osmosensor"/>
    <property type="evidence" value="ECO:0007669"/>
    <property type="project" value="InterPro"/>
</dbReference>
<dbReference type="EMBL" id="CAGI01000189">
    <property type="protein sequence ID" value="CCF54229.1"/>
    <property type="molecule type" value="Genomic_DNA"/>
</dbReference>
<feature type="compositionally biased region" description="Polar residues" evidence="1">
    <location>
        <begin position="128"/>
        <end position="138"/>
    </location>
</feature>
<dbReference type="PANTHER" id="PTHR35778">
    <property type="entry name" value="SIGNALING MUCIN HKR1-RELATED"/>
    <property type="match status" value="1"/>
</dbReference>
<feature type="chain" id="PRO_5003659132" description="Transmembrane mucin involved in surface sensing via MAP-kinase cascade" evidence="3">
    <location>
        <begin position="31"/>
        <end position="1042"/>
    </location>
</feature>
<evidence type="ECO:0000256" key="1">
    <source>
        <dbReference type="SAM" id="MobiDB-lite"/>
    </source>
</evidence>
<dbReference type="OMA" id="SGRNQMI"/>
<dbReference type="GO" id="GO:0009986">
    <property type="term" value="C:cell surface"/>
    <property type="evidence" value="ECO:0007669"/>
    <property type="project" value="TreeGrafter"/>
</dbReference>
<feature type="compositionally biased region" description="Polar residues" evidence="1">
    <location>
        <begin position="1025"/>
        <end position="1042"/>
    </location>
</feature>
<feature type="region of interest" description="Disordered" evidence="1">
    <location>
        <begin position="55"/>
        <end position="75"/>
    </location>
</feature>
<feature type="compositionally biased region" description="Polar residues" evidence="1">
    <location>
        <begin position="620"/>
        <end position="638"/>
    </location>
</feature>
<accession>I2G4Y6</accession>
<feature type="compositionally biased region" description="Low complexity" evidence="1">
    <location>
        <begin position="554"/>
        <end position="567"/>
    </location>
</feature>
<dbReference type="GO" id="GO:0005034">
    <property type="term" value="F:osmosensor activity"/>
    <property type="evidence" value="ECO:0007669"/>
    <property type="project" value="InterPro"/>
</dbReference>
<sequence>MVAFQPIFKLMLVSLNLVVFLGLQTTSVVANSHDGSAPVDNAIRRHAARAGRLSKRFPPVSGTNTPTLKRKQRHHRFGLTPSQIEKLLNEEEIEDSNLYVPASNSTNTTSTSHHAHHRTRPATDSKESTGTAFSSFALPTSNSTSTSNTTSSAATPSVAPTSHSHSTFLHNSTASANSSDADNAPPSRTASSSIPASSASKDDNDSSSDDTQPNHTSVSRSSDGLGGLLGPLLSPSSTSASQAAQQTFGSQQGSTGSSDDDDDQDSTGHPPSRASSPSATSSSASPASTSSQASNNNDDDDSDDTPVSSSHSTKTTQPDFYSFRPQPTGSSTQAAPSSSTSEGLLHGILPGLGHLLSASDAATATPAPTASSSDSNNGGSSASNTGADADYNISSSKDSSNGANPKDGSSDQSPTSKSNSASSTTTADGSAPTDSAGGSDGTTSQTSTVTSTDDRTASQTSTATSTDDRTTSQTSTATSTDDRTGSSSTVTTSPTSTSQGSVTAPTGTNTGNGSDSVSTADHQSSSASNTAAHAPTSTASNGSDSGNGSGSGSGSASASQSATNTTNPYWYANTRSLNLAPSSTSSAEQPKETASQSTDSDSSTDTHNHPDSSTAWLPGSDNNTPSTASPQDLPTTIVPSADSYDQPDNTTSIGLLFKQDMKWTWVISQADLTAQIFAFMPELVGQAVSLDASKISTVKLASYSPETGDAATTGTLTTARTLYMAYVPTENVEDIQAMVSNVSSPFYTSAAAGAPQQLASQVDPTFNILSAAGQVAASAQQKSTSGSSDGKDESKIRNSLIGVGCGLAGFFAIAVGGLLWRKQRKDKVEAAASGNNGGGISRAHTIRSFSGGLRETWAPDALDQHRALATVGQMQQVWTPHDPGMGMAFGHPAQPMQSHADGFGGYVATDPFHDAANINAAGGYVNMNRSSRMTERSTYSDVSQMTEAQRIQYDYESSRRSFHSTSDHSNSHGSHSEHSTESAGMLSTYQDDYRVPRQHTTIHTFGATPPPRSNSVNRTRRRGSVASSTIGRPEMMSNSVLL</sequence>
<dbReference type="eggNOG" id="KOG1216">
    <property type="taxonomic scope" value="Eukaryota"/>
</dbReference>
<dbReference type="GO" id="GO:0001402">
    <property type="term" value="P:signal transduction involved in filamentous growth"/>
    <property type="evidence" value="ECO:0007669"/>
    <property type="project" value="TreeGrafter"/>
</dbReference>
<reference evidence="4 5" key="1">
    <citation type="journal article" date="2012" name="Plant Cell">
        <title>Genome comparison of barley and maize smut fungi reveals targeted loss of RNA silencing components and species-specific presence of transposable elements.</title>
        <authorList>
            <person name="Laurie J.D."/>
            <person name="Ali S."/>
            <person name="Linning R."/>
            <person name="Mannhaupt G."/>
            <person name="Wong P."/>
            <person name="Gueldener U."/>
            <person name="Muensterkoetter M."/>
            <person name="Moore R."/>
            <person name="Kahmann R."/>
            <person name="Bakkeren G."/>
            <person name="Schirawski J."/>
        </authorList>
    </citation>
    <scope>NUCLEOTIDE SEQUENCE [LARGE SCALE GENOMIC DNA]</scope>
    <source>
        <strain evidence="5">Uh4875-4</strain>
    </source>
</reference>
<dbReference type="InterPro" id="IPR039295">
    <property type="entry name" value="MSB2"/>
</dbReference>
<evidence type="ECO:0000256" key="2">
    <source>
        <dbReference type="SAM" id="Phobius"/>
    </source>
</evidence>
<feature type="compositionally biased region" description="Low complexity" evidence="1">
    <location>
        <begin position="139"/>
        <end position="162"/>
    </location>
</feature>
<dbReference type="GO" id="GO:0005576">
    <property type="term" value="C:extracellular region"/>
    <property type="evidence" value="ECO:0007669"/>
    <property type="project" value="TreeGrafter"/>
</dbReference>
<feature type="compositionally biased region" description="Polar residues" evidence="1">
    <location>
        <begin position="163"/>
        <end position="173"/>
    </location>
</feature>
<feature type="compositionally biased region" description="Polar residues" evidence="1">
    <location>
        <begin position="392"/>
        <end position="403"/>
    </location>
</feature>
<feature type="compositionally biased region" description="Polar residues" evidence="1">
    <location>
        <begin position="504"/>
        <end position="531"/>
    </location>
</feature>
<organism evidence="4 5">
    <name type="scientific">Ustilago hordei</name>
    <name type="common">Barley covered smut fungus</name>
    <dbReference type="NCBI Taxonomy" id="120017"/>
    <lineage>
        <taxon>Eukaryota</taxon>
        <taxon>Fungi</taxon>
        <taxon>Dikarya</taxon>
        <taxon>Basidiomycota</taxon>
        <taxon>Ustilaginomycotina</taxon>
        <taxon>Ustilaginomycetes</taxon>
        <taxon>Ustilaginales</taxon>
        <taxon>Ustilaginaceae</taxon>
        <taxon>Ustilago</taxon>
    </lineage>
</organism>
<evidence type="ECO:0000256" key="3">
    <source>
        <dbReference type="SAM" id="SignalP"/>
    </source>
</evidence>
<feature type="region of interest" description="Disordered" evidence="1">
    <location>
        <begin position="1001"/>
        <end position="1042"/>
    </location>
</feature>
<dbReference type="GO" id="GO:0005886">
    <property type="term" value="C:plasma membrane"/>
    <property type="evidence" value="ECO:0007669"/>
    <property type="project" value="InterPro"/>
</dbReference>
<feature type="region of interest" description="Disordered" evidence="1">
    <location>
        <begin position="955"/>
        <end position="984"/>
    </location>
</feature>
<evidence type="ECO:0008006" key="6">
    <source>
        <dbReference type="Google" id="ProtNLM"/>
    </source>
</evidence>
<dbReference type="GO" id="GO:0030427">
    <property type="term" value="C:site of polarized growth"/>
    <property type="evidence" value="ECO:0007669"/>
    <property type="project" value="TreeGrafter"/>
</dbReference>
<feature type="region of interest" description="Disordered" evidence="1">
    <location>
        <begin position="98"/>
        <end position="568"/>
    </location>
</feature>
<feature type="compositionally biased region" description="Polar residues" evidence="1">
    <location>
        <begin position="580"/>
        <end position="594"/>
    </location>
</feature>
<feature type="signal peptide" evidence="3">
    <location>
        <begin position="1"/>
        <end position="30"/>
    </location>
</feature>
<dbReference type="GO" id="GO:0030010">
    <property type="term" value="P:establishment of cell polarity"/>
    <property type="evidence" value="ECO:0007669"/>
    <property type="project" value="TreeGrafter"/>
</dbReference>
<dbReference type="AlphaFoldDB" id="I2G4Y6"/>
<keyword evidence="2" id="KW-0472">Membrane</keyword>
<feature type="region of interest" description="Disordered" evidence="1">
    <location>
        <begin position="580"/>
        <end position="645"/>
    </location>
</feature>
<name>I2G4Y6_USTHO</name>